<evidence type="ECO:0000256" key="4">
    <source>
        <dbReference type="ARBA" id="ARBA00022824"/>
    </source>
</evidence>
<dbReference type="SUPFAM" id="SSF52540">
    <property type="entry name" value="P-loop containing nucleoside triphosphate hydrolases"/>
    <property type="match status" value="1"/>
</dbReference>
<evidence type="ECO:0000256" key="6">
    <source>
        <dbReference type="ARBA" id="ARBA00023136"/>
    </source>
</evidence>
<protein>
    <recommendedName>
        <fullName evidence="9">SRP54-type proteins GTP-binding domain-containing protein</fullName>
    </recommendedName>
</protein>
<dbReference type="GO" id="GO:0005789">
    <property type="term" value="C:endoplasmic reticulum membrane"/>
    <property type="evidence" value="ECO:0007669"/>
    <property type="project" value="UniProtKB-SubCell"/>
</dbReference>
<dbReference type="Gene3D" id="1.20.120.140">
    <property type="entry name" value="Signal recognition particle SRP54, nucleotide-binding domain"/>
    <property type="match status" value="1"/>
</dbReference>
<dbReference type="GeneID" id="5000172"/>
<dbReference type="InterPro" id="IPR036225">
    <property type="entry name" value="SRP/SRP_N"/>
</dbReference>
<organism evidence="10 11">
    <name type="scientific">Ostreococcus lucimarinus (strain CCE9901)</name>
    <dbReference type="NCBI Taxonomy" id="436017"/>
    <lineage>
        <taxon>Eukaryota</taxon>
        <taxon>Viridiplantae</taxon>
        <taxon>Chlorophyta</taxon>
        <taxon>Mamiellophyceae</taxon>
        <taxon>Mamiellales</taxon>
        <taxon>Bathycoccaceae</taxon>
        <taxon>Ostreococcus</taxon>
    </lineage>
</organism>
<dbReference type="SUPFAM" id="SSF47364">
    <property type="entry name" value="Domain of the SRP/SRP receptor G-proteins"/>
    <property type="match status" value="1"/>
</dbReference>
<dbReference type="eggNOG" id="KOG0781">
    <property type="taxonomic scope" value="Eukaryota"/>
</dbReference>
<keyword evidence="11" id="KW-1185">Reference proteome</keyword>
<dbReference type="InterPro" id="IPR027417">
    <property type="entry name" value="P-loop_NTPase"/>
</dbReference>
<evidence type="ECO:0000259" key="9">
    <source>
        <dbReference type="PROSITE" id="PS00300"/>
    </source>
</evidence>
<dbReference type="InterPro" id="IPR000897">
    <property type="entry name" value="SRP54_GTPase_dom"/>
</dbReference>
<keyword evidence="5" id="KW-0342">GTP-binding</keyword>
<comment type="similarity">
    <text evidence="2">Belongs to the GTP-binding SRP family.</text>
</comment>
<dbReference type="InterPro" id="IPR013822">
    <property type="entry name" value="Signal_recog_particl_SRP54_hlx"/>
</dbReference>
<dbReference type="GO" id="GO:0005047">
    <property type="term" value="F:signal recognition particle binding"/>
    <property type="evidence" value="ECO:0007669"/>
    <property type="project" value="TreeGrafter"/>
</dbReference>
<dbReference type="PANTHER" id="PTHR43134:SF1">
    <property type="entry name" value="SIGNAL RECOGNITION PARTICLE RECEPTOR SUBUNIT ALPHA"/>
    <property type="match status" value="1"/>
</dbReference>
<sequence length="525" mass="58477">MPTLKQVSVFSRGGLVLVHECFTKEVVLLTELSECAHTLKSDSDRSIESRIAAYDSQKSKVIWLSDAVTGLTFILSFEEALEKHEADDLLRTSKDAFAEYYEHDRFDYSEFLPALQARIQQLERSNEHCELGAASERSGVDNSVSDSKLPSRDFGRTKRQHHYHDPSVPRSRHSERLDSLDFSEPSQVAQPPIFPEPSSTQSKHTQAIKHEGGKRLGLSWCRDLVSFRETHISEESLLPLTASIKHKLTQKNVTSDIADLLVTEVAQKLVGKKVSTFQSLASIVYRSLEESIIRILSSAKKIDLLTEVGSARKSRRPFVIAFVGVNGVGKSTSLSKVVHWLSQQNFSVMVAACDTFRAGAVEQLRTHCQRLDCALFERGYERDPSVIAQQAIQQATRQGIDVVMIDTAGRMQDNEPLMRALAKLLSVNLPDLTLFVGEALVGNDGVSQILQFEHRLQALMQTEKKCVIDGIFLSKFDTIDNKVGTALSLVYASSIPIMFVGTGQMYKDVRTFQAENIATVLLADS</sequence>
<keyword evidence="3" id="KW-0547">Nucleotide-binding</keyword>
<proteinExistence type="inferred from homology"/>
<dbReference type="STRING" id="436017.A4RST6"/>
<dbReference type="GO" id="GO:0005525">
    <property type="term" value="F:GTP binding"/>
    <property type="evidence" value="ECO:0007669"/>
    <property type="project" value="UniProtKB-KW"/>
</dbReference>
<dbReference type="Gramene" id="ABO94482">
    <property type="protein sequence ID" value="ABO94482"/>
    <property type="gene ID" value="OSTLU_119580"/>
</dbReference>
<dbReference type="OMA" id="QQNFSVM"/>
<evidence type="ECO:0000256" key="8">
    <source>
        <dbReference type="SAM" id="MobiDB-lite"/>
    </source>
</evidence>
<dbReference type="FunFam" id="3.40.50.300:FF:000188">
    <property type="entry name" value="signal recognition particle receptor subunit alpha"/>
    <property type="match status" value="1"/>
</dbReference>
<dbReference type="SMART" id="SM00382">
    <property type="entry name" value="AAA"/>
    <property type="match status" value="1"/>
</dbReference>
<dbReference type="Pfam" id="PF02881">
    <property type="entry name" value="SRP54_N"/>
    <property type="match status" value="1"/>
</dbReference>
<dbReference type="AlphaFoldDB" id="A4RST6"/>
<name>A4RST6_OSTLU</name>
<feature type="region of interest" description="Disordered" evidence="8">
    <location>
        <begin position="131"/>
        <end position="210"/>
    </location>
</feature>
<dbReference type="PROSITE" id="PS00300">
    <property type="entry name" value="SRP54"/>
    <property type="match status" value="1"/>
</dbReference>
<dbReference type="Proteomes" id="UP000001568">
    <property type="component" value="Chromosome 2"/>
</dbReference>
<dbReference type="Pfam" id="PF00448">
    <property type="entry name" value="SRP54"/>
    <property type="match status" value="1"/>
</dbReference>
<evidence type="ECO:0000313" key="10">
    <source>
        <dbReference type="EMBL" id="ABO94482.1"/>
    </source>
</evidence>
<evidence type="ECO:0000256" key="7">
    <source>
        <dbReference type="ARBA" id="ARBA00023170"/>
    </source>
</evidence>
<dbReference type="OrthoDB" id="1727884at2759"/>
<dbReference type="PANTHER" id="PTHR43134">
    <property type="entry name" value="SIGNAL RECOGNITION PARTICLE RECEPTOR SUBUNIT ALPHA"/>
    <property type="match status" value="1"/>
</dbReference>
<dbReference type="InterPro" id="IPR042101">
    <property type="entry name" value="SRP54_N_sf"/>
</dbReference>
<reference evidence="10 11" key="1">
    <citation type="journal article" date="2007" name="Proc. Natl. Acad. Sci. U.S.A.">
        <title>The tiny eukaryote Ostreococcus provides genomic insights into the paradox of plankton speciation.</title>
        <authorList>
            <person name="Palenik B."/>
            <person name="Grimwood J."/>
            <person name="Aerts A."/>
            <person name="Rouze P."/>
            <person name="Salamov A."/>
            <person name="Putnam N."/>
            <person name="Dupont C."/>
            <person name="Jorgensen R."/>
            <person name="Derelle E."/>
            <person name="Rombauts S."/>
            <person name="Zhou K."/>
            <person name="Otillar R."/>
            <person name="Merchant S.S."/>
            <person name="Podell S."/>
            <person name="Gaasterland T."/>
            <person name="Napoli C."/>
            <person name="Gendler K."/>
            <person name="Manuell A."/>
            <person name="Tai V."/>
            <person name="Vallon O."/>
            <person name="Piganeau G."/>
            <person name="Jancek S."/>
            <person name="Heijde M."/>
            <person name="Jabbari K."/>
            <person name="Bowler C."/>
            <person name="Lohr M."/>
            <person name="Robbens S."/>
            <person name="Werner G."/>
            <person name="Dubchak I."/>
            <person name="Pazour G.J."/>
            <person name="Ren Q."/>
            <person name="Paulsen I."/>
            <person name="Delwiche C."/>
            <person name="Schmutz J."/>
            <person name="Rokhsar D."/>
            <person name="Van de Peer Y."/>
            <person name="Moreau H."/>
            <person name="Grigoriev I.V."/>
        </authorList>
    </citation>
    <scope>NUCLEOTIDE SEQUENCE [LARGE SCALE GENOMIC DNA]</scope>
    <source>
        <strain evidence="10 11">CCE9901</strain>
    </source>
</reference>
<feature type="compositionally biased region" description="Basic and acidic residues" evidence="8">
    <location>
        <begin position="163"/>
        <end position="179"/>
    </location>
</feature>
<feature type="domain" description="SRP54-type proteins GTP-binding" evidence="9">
    <location>
        <begin position="496"/>
        <end position="509"/>
    </location>
</feature>
<dbReference type="RefSeq" id="XP_001416189.1">
    <property type="nucleotide sequence ID" value="XM_001416152.1"/>
</dbReference>
<evidence type="ECO:0000256" key="5">
    <source>
        <dbReference type="ARBA" id="ARBA00023134"/>
    </source>
</evidence>
<keyword evidence="7" id="KW-0675">Receptor</keyword>
<dbReference type="Gene3D" id="3.40.50.300">
    <property type="entry name" value="P-loop containing nucleotide triphosphate hydrolases"/>
    <property type="match status" value="1"/>
</dbReference>
<gene>
    <name evidence="10" type="primary">srrA</name>
    <name evidence="10" type="ORF">OSTLU_119580</name>
</gene>
<keyword evidence="4" id="KW-0256">Endoplasmic reticulum</keyword>
<comment type="subcellular location">
    <subcellularLocation>
        <location evidence="1">Endoplasmic reticulum membrane</location>
        <topology evidence="1">Peripheral membrane protein</topology>
        <orientation evidence="1">Cytoplasmic side</orientation>
    </subcellularLocation>
</comment>
<dbReference type="HOGENOM" id="CLU_009301_8_2_1"/>
<evidence type="ECO:0000256" key="1">
    <source>
        <dbReference type="ARBA" id="ARBA00004397"/>
    </source>
</evidence>
<dbReference type="GO" id="GO:0006614">
    <property type="term" value="P:SRP-dependent cotranslational protein targeting to membrane"/>
    <property type="evidence" value="ECO:0007669"/>
    <property type="project" value="InterPro"/>
</dbReference>
<evidence type="ECO:0000256" key="2">
    <source>
        <dbReference type="ARBA" id="ARBA00008531"/>
    </source>
</evidence>
<keyword evidence="6" id="KW-0472">Membrane</keyword>
<accession>A4RST6</accession>
<dbReference type="SMART" id="SM00962">
    <property type="entry name" value="SRP54"/>
    <property type="match status" value="1"/>
</dbReference>
<evidence type="ECO:0000256" key="3">
    <source>
        <dbReference type="ARBA" id="ARBA00022741"/>
    </source>
</evidence>
<dbReference type="CDD" id="cd17876">
    <property type="entry name" value="SRalpha_C"/>
    <property type="match status" value="1"/>
</dbReference>
<dbReference type="InterPro" id="IPR003593">
    <property type="entry name" value="AAA+_ATPase"/>
</dbReference>
<dbReference type="EMBL" id="CP000582">
    <property type="protein sequence ID" value="ABO94482.1"/>
    <property type="molecule type" value="Genomic_DNA"/>
</dbReference>
<evidence type="ECO:0000313" key="11">
    <source>
        <dbReference type="Proteomes" id="UP000001568"/>
    </source>
</evidence>
<dbReference type="GO" id="GO:0003924">
    <property type="term" value="F:GTPase activity"/>
    <property type="evidence" value="ECO:0007669"/>
    <property type="project" value="TreeGrafter"/>
</dbReference>
<dbReference type="KEGG" id="olu:OSTLU_119580"/>